<feature type="region of interest" description="Disordered" evidence="2">
    <location>
        <begin position="110"/>
        <end position="131"/>
    </location>
</feature>
<dbReference type="InterPro" id="IPR036875">
    <property type="entry name" value="Znf_CCHC_sf"/>
</dbReference>
<proteinExistence type="predicted"/>
<dbReference type="InterPro" id="IPR001878">
    <property type="entry name" value="Znf_CCHC"/>
</dbReference>
<feature type="domain" description="CCHC-type" evidence="3">
    <location>
        <begin position="141"/>
        <end position="155"/>
    </location>
</feature>
<organism evidence="4 5">
    <name type="scientific">Hermetia illucens</name>
    <name type="common">Black soldier fly</name>
    <dbReference type="NCBI Taxonomy" id="343691"/>
    <lineage>
        <taxon>Eukaryota</taxon>
        <taxon>Metazoa</taxon>
        <taxon>Ecdysozoa</taxon>
        <taxon>Arthropoda</taxon>
        <taxon>Hexapoda</taxon>
        <taxon>Insecta</taxon>
        <taxon>Pterygota</taxon>
        <taxon>Neoptera</taxon>
        <taxon>Endopterygota</taxon>
        <taxon>Diptera</taxon>
        <taxon>Brachycera</taxon>
        <taxon>Stratiomyomorpha</taxon>
        <taxon>Stratiomyidae</taxon>
        <taxon>Hermetiinae</taxon>
        <taxon>Hermetia</taxon>
    </lineage>
</organism>
<dbReference type="EMBL" id="LR899009">
    <property type="protein sequence ID" value="CAD7080032.1"/>
    <property type="molecule type" value="Genomic_DNA"/>
</dbReference>
<dbReference type="GO" id="GO:0008270">
    <property type="term" value="F:zinc ion binding"/>
    <property type="evidence" value="ECO:0007669"/>
    <property type="project" value="UniProtKB-KW"/>
</dbReference>
<dbReference type="Proteomes" id="UP000594454">
    <property type="component" value="Chromosome 1"/>
</dbReference>
<evidence type="ECO:0000256" key="1">
    <source>
        <dbReference type="PROSITE-ProRule" id="PRU00047"/>
    </source>
</evidence>
<dbReference type="SUPFAM" id="SSF57756">
    <property type="entry name" value="Retrovirus zinc finger-like domains"/>
    <property type="match status" value="1"/>
</dbReference>
<feature type="compositionally biased region" description="Basic and acidic residues" evidence="2">
    <location>
        <begin position="111"/>
        <end position="123"/>
    </location>
</feature>
<dbReference type="InterPro" id="IPR057670">
    <property type="entry name" value="SH3_retrovirus"/>
</dbReference>
<protein>
    <recommendedName>
        <fullName evidence="3">CCHC-type domain-containing protein</fullName>
    </recommendedName>
</protein>
<dbReference type="AlphaFoldDB" id="A0A7R8UHC1"/>
<dbReference type="Pfam" id="PF22936">
    <property type="entry name" value="Pol_BBD"/>
    <property type="match status" value="1"/>
</dbReference>
<sequence>MYADTGFTRRIGLLRNLISIRRENCDSMAQYITSIIETSQRLNNTGFEITEEWVGSLLLTRLPEKFAPMIMAIEHSGITITTDAIKTKLIDIDDQSEISAGTQQSAFASKDWQHGNHSKHDGGDNSNASLTQTSNTRRTIKCYKCHKTGHYKNQCDLQKKKQSNAFCAIFLSAKFSTTDFYIDSGASMHITEKKQWLKHVSMQSVVEEFVIEDKSRVSVECCGDSQITTLVNSTEYEIPITEVLYVPGIATNLLSVSQLVKKGNKVIFNDSCCKIYNQKNELVATADFVEGVYKLNIKQVECLFTPVSERIWHRRFAHLNSTDLEKMEEGAVKRQKPDVSHLRIFGSKVMVHIPKERSLKWDKKAKQCILVGYPDDVKGYGVYNPNNNFITSRDIVMIEEGTEKE</sequence>
<keyword evidence="1" id="KW-0862">Zinc</keyword>
<evidence type="ECO:0000256" key="2">
    <source>
        <dbReference type="SAM" id="MobiDB-lite"/>
    </source>
</evidence>
<evidence type="ECO:0000313" key="5">
    <source>
        <dbReference type="Proteomes" id="UP000594454"/>
    </source>
</evidence>
<dbReference type="Pfam" id="PF25597">
    <property type="entry name" value="SH3_retrovirus"/>
    <property type="match status" value="1"/>
</dbReference>
<evidence type="ECO:0000313" key="4">
    <source>
        <dbReference type="EMBL" id="CAD7080032.1"/>
    </source>
</evidence>
<dbReference type="Gene3D" id="4.10.60.10">
    <property type="entry name" value="Zinc finger, CCHC-type"/>
    <property type="match status" value="1"/>
</dbReference>
<dbReference type="PROSITE" id="PS50158">
    <property type="entry name" value="ZF_CCHC"/>
    <property type="match status" value="1"/>
</dbReference>
<keyword evidence="1" id="KW-0863">Zinc-finger</keyword>
<keyword evidence="1" id="KW-0479">Metal-binding</keyword>
<keyword evidence="5" id="KW-1185">Reference proteome</keyword>
<accession>A0A7R8UHC1</accession>
<dbReference type="InParanoid" id="A0A7R8UHC1"/>
<reference evidence="4 5" key="1">
    <citation type="submission" date="2020-11" db="EMBL/GenBank/DDBJ databases">
        <authorList>
            <person name="Wallbank WR R."/>
            <person name="Pardo Diaz C."/>
            <person name="Kozak K."/>
            <person name="Martin S."/>
            <person name="Jiggins C."/>
            <person name="Moest M."/>
            <person name="Warren A I."/>
            <person name="Generalovic N T."/>
            <person name="Byers J.R.P. K."/>
            <person name="Montejo-Kovacevich G."/>
            <person name="Yen C E."/>
        </authorList>
    </citation>
    <scope>NUCLEOTIDE SEQUENCE [LARGE SCALE GENOMIC DNA]</scope>
</reference>
<dbReference type="InterPro" id="IPR054722">
    <property type="entry name" value="PolX-like_BBD"/>
</dbReference>
<dbReference type="Pfam" id="PF14223">
    <property type="entry name" value="Retrotran_gag_2"/>
    <property type="match status" value="1"/>
</dbReference>
<gene>
    <name evidence="4" type="ORF">HERILL_LOCUS3209</name>
</gene>
<dbReference type="GO" id="GO:0003676">
    <property type="term" value="F:nucleic acid binding"/>
    <property type="evidence" value="ECO:0007669"/>
    <property type="project" value="InterPro"/>
</dbReference>
<name>A0A7R8UHC1_HERIL</name>
<evidence type="ECO:0000259" key="3">
    <source>
        <dbReference type="PROSITE" id="PS50158"/>
    </source>
</evidence>